<accession>A0A9W5TXK0</accession>
<dbReference type="RefSeq" id="WP_088049410.1">
    <property type="nucleotide sequence ID" value="NZ_BMJD01000009.1"/>
</dbReference>
<keyword evidence="2" id="KW-1185">Reference proteome</keyword>
<protein>
    <submittedName>
        <fullName evidence="1">Uncharacterized protein</fullName>
    </submittedName>
</protein>
<name>A0A9W5TXK0_9BACI</name>
<dbReference type="EMBL" id="BMJD01000009">
    <property type="protein sequence ID" value="GGB38818.1"/>
    <property type="molecule type" value="Genomic_DNA"/>
</dbReference>
<reference evidence="1" key="1">
    <citation type="journal article" date="2014" name="Int. J. Syst. Evol. Microbiol.">
        <title>Complete genome sequence of Corynebacterium casei LMG S-19264T (=DSM 44701T), isolated from a smear-ripened cheese.</title>
        <authorList>
            <consortium name="US DOE Joint Genome Institute (JGI-PGF)"/>
            <person name="Walter F."/>
            <person name="Albersmeier A."/>
            <person name="Kalinowski J."/>
            <person name="Ruckert C."/>
        </authorList>
    </citation>
    <scope>NUCLEOTIDE SEQUENCE</scope>
    <source>
        <strain evidence="1">CGMCC 1.15454</strain>
    </source>
</reference>
<comment type="caution">
    <text evidence="1">The sequence shown here is derived from an EMBL/GenBank/DDBJ whole genome shotgun (WGS) entry which is preliminary data.</text>
</comment>
<gene>
    <name evidence="1" type="ORF">GCM10011409_15390</name>
</gene>
<sequence>MNKEIIISERLKRQKLTEPLNDSRDTEAYKQLFRLLQPVAPIFNSRPGNPPQLVHRTTFDDSLLAENLREKHKLVKGRFQGGRIGYVLEDDLGLYASIFQKPIQKVSPLHEEVLSMIQHSGGMSKDQLKEHLPFKAREITAVLKRMQEAFLVYESQIDTDWNTGWFDFKTEWPGIELHQNTSSSVSEMLIRFLDVFVFATLSQIRNWSQLKLKMIQSALDLLIESGEIIKMEINGLGTGFMRKEDLNLSVGKIRPSIFMLDKSDFLVRANMSELKQIFKGREVLQYLLIDGDFKGAVLGHWRIGPYDIDDVELCLTQKESEERKEEVIAAIRKGYSKDTTAILQFNGEPLS</sequence>
<dbReference type="AlphaFoldDB" id="A0A9W5TXK0"/>
<reference evidence="1" key="2">
    <citation type="submission" date="2020-09" db="EMBL/GenBank/DDBJ databases">
        <authorList>
            <person name="Sun Q."/>
            <person name="Zhou Y."/>
        </authorList>
    </citation>
    <scope>NUCLEOTIDE SEQUENCE</scope>
    <source>
        <strain evidence="1">CGMCC 1.15454</strain>
    </source>
</reference>
<dbReference type="Proteomes" id="UP000621492">
    <property type="component" value="Unassembled WGS sequence"/>
</dbReference>
<organism evidence="1 2">
    <name type="scientific">Lentibacillus populi</name>
    <dbReference type="NCBI Taxonomy" id="1827502"/>
    <lineage>
        <taxon>Bacteria</taxon>
        <taxon>Bacillati</taxon>
        <taxon>Bacillota</taxon>
        <taxon>Bacilli</taxon>
        <taxon>Bacillales</taxon>
        <taxon>Bacillaceae</taxon>
        <taxon>Lentibacillus</taxon>
    </lineage>
</organism>
<proteinExistence type="predicted"/>
<evidence type="ECO:0000313" key="1">
    <source>
        <dbReference type="EMBL" id="GGB38818.1"/>
    </source>
</evidence>
<evidence type="ECO:0000313" key="2">
    <source>
        <dbReference type="Proteomes" id="UP000621492"/>
    </source>
</evidence>